<dbReference type="InterPro" id="IPR057326">
    <property type="entry name" value="KR_dom"/>
</dbReference>
<dbReference type="AlphaFoldDB" id="A0A8J8WGH7"/>
<gene>
    <name evidence="2" type="ORF">PECM_007215</name>
</gene>
<dbReference type="PANTHER" id="PTHR43647:SF2">
    <property type="entry name" value="DEHYDROGENASE"/>
    <property type="match status" value="1"/>
</dbReference>
<dbReference type="GO" id="GO:0000253">
    <property type="term" value="F:3-beta-hydroxysteroid 3-dehydrogenase (NADP+) activity"/>
    <property type="evidence" value="ECO:0007669"/>
    <property type="project" value="TreeGrafter"/>
</dbReference>
<dbReference type="InterPro" id="IPR013968">
    <property type="entry name" value="PKS_KR"/>
</dbReference>
<evidence type="ECO:0000259" key="1">
    <source>
        <dbReference type="SMART" id="SM00822"/>
    </source>
</evidence>
<dbReference type="InterPro" id="IPR036291">
    <property type="entry name" value="NAD(P)-bd_dom_sf"/>
</dbReference>
<feature type="domain" description="Ketoreductase" evidence="1">
    <location>
        <begin position="7"/>
        <end position="159"/>
    </location>
</feature>
<dbReference type="SUPFAM" id="SSF51735">
    <property type="entry name" value="NAD(P)-binding Rossmann-fold domains"/>
    <property type="match status" value="1"/>
</dbReference>
<name>A0A8J8WGH7_9EURO</name>
<dbReference type="GO" id="GO:0005741">
    <property type="term" value="C:mitochondrial outer membrane"/>
    <property type="evidence" value="ECO:0007669"/>
    <property type="project" value="TreeGrafter"/>
</dbReference>
<dbReference type="Pfam" id="PF08659">
    <property type="entry name" value="KR"/>
    <property type="match status" value="1"/>
</dbReference>
<reference evidence="2" key="1">
    <citation type="journal article" date="2020" name="Front. Microbiol.">
        <title>Gene regulatory networks of Penicillium echinulatum 2HH and Penicillium oxalicum 114-2 inferred by a computational biology approach.</title>
        <authorList>
            <person name="Lenz A.R."/>
            <person name="Galan-Vasquez E."/>
            <person name="Balbinot E."/>
            <person name="De Abreu F.P."/>
            <person name="De Oliveira N.S."/>
            <person name="Da Rosa L.O."/>
            <person name="De Avila E Silva S."/>
            <person name="Camassola M."/>
            <person name="Dillon A.J.P."/>
            <person name="Perez-Rueda E."/>
        </authorList>
    </citation>
    <scope>NUCLEOTIDE SEQUENCE</scope>
    <source>
        <strain evidence="2">S1M29</strain>
    </source>
</reference>
<accession>A0A8J8WGH7</accession>
<dbReference type="OrthoDB" id="191139at2759"/>
<dbReference type="InterPro" id="IPR051593">
    <property type="entry name" value="Ergosterol_Biosynth_ERG27"/>
</dbReference>
<proteinExistence type="predicted"/>
<keyword evidence="3" id="KW-1185">Reference proteome</keyword>
<protein>
    <recommendedName>
        <fullName evidence="1">Ketoreductase domain-containing protein</fullName>
    </recommendedName>
</protein>
<dbReference type="Proteomes" id="UP000631181">
    <property type="component" value="Unassembled WGS sequence"/>
</dbReference>
<dbReference type="GO" id="GO:0005789">
    <property type="term" value="C:endoplasmic reticulum membrane"/>
    <property type="evidence" value="ECO:0007669"/>
    <property type="project" value="TreeGrafter"/>
</dbReference>
<organism evidence="2 3">
    <name type="scientific">Penicillium ucsense</name>
    <dbReference type="NCBI Taxonomy" id="2839758"/>
    <lineage>
        <taxon>Eukaryota</taxon>
        <taxon>Fungi</taxon>
        <taxon>Dikarya</taxon>
        <taxon>Ascomycota</taxon>
        <taxon>Pezizomycotina</taxon>
        <taxon>Eurotiomycetes</taxon>
        <taxon>Eurotiomycetidae</taxon>
        <taxon>Eurotiales</taxon>
        <taxon>Aspergillaceae</taxon>
        <taxon>Penicillium</taxon>
    </lineage>
</organism>
<dbReference type="SMART" id="SM00822">
    <property type="entry name" value="PKS_KR"/>
    <property type="match status" value="1"/>
</dbReference>
<dbReference type="Gene3D" id="3.40.50.720">
    <property type="entry name" value="NAD(P)-binding Rossmann-like Domain"/>
    <property type="match status" value="1"/>
</dbReference>
<sequence>MGRSLKGTVIITGGNGSLGSEIAIAIAKTQPFTHLLLTARDPSQHDARDLTERIRLIGPRSIEILRLDLADLQSVHTFALQTIERVRTKEIPPIHTLIHSAATASYTVDDPTVDGYDPVYQTNCMAPFLLTVSLLEAFRAGDGTAADGGAKVIYVGCAEASNGRLDYFDHDREESSRPVGTVLSKKEASIRFGSSKLLASVALYALRRSLASTTNISLDVFTMDPGVMVGDSHLRTGTPLSVKVAQQTRSGLGPILRMMSRSAVNKASVPAKAIAKVAFRSASVEQAERYFILDDEYEAASVLRTLHEGAAMERLLLRMMQQTDGSAKSSPASMSPTPMVF</sequence>
<dbReference type="GO" id="GO:0005811">
    <property type="term" value="C:lipid droplet"/>
    <property type="evidence" value="ECO:0007669"/>
    <property type="project" value="TreeGrafter"/>
</dbReference>
<dbReference type="EMBL" id="WIWV01000063">
    <property type="protein sequence ID" value="KAF7715282.1"/>
    <property type="molecule type" value="Genomic_DNA"/>
</dbReference>
<evidence type="ECO:0000313" key="2">
    <source>
        <dbReference type="EMBL" id="KAF7715282.1"/>
    </source>
</evidence>
<dbReference type="PANTHER" id="PTHR43647">
    <property type="entry name" value="DEHYDROGENASE"/>
    <property type="match status" value="1"/>
</dbReference>
<comment type="caution">
    <text evidence="2">The sequence shown here is derived from an EMBL/GenBank/DDBJ whole genome shotgun (WGS) entry which is preliminary data.</text>
</comment>
<evidence type="ECO:0000313" key="3">
    <source>
        <dbReference type="Proteomes" id="UP000631181"/>
    </source>
</evidence>